<reference evidence="2 3" key="1">
    <citation type="submission" date="2016-05" db="EMBL/GenBank/DDBJ databases">
        <title>Single-cell genome of chain-forming Candidatus Thiomargarita nelsonii and comparison to other large sulfur-oxidizing bacteria.</title>
        <authorList>
            <person name="Winkel M."/>
            <person name="Salman V."/>
            <person name="Woyke T."/>
            <person name="Schulz-Vogt H."/>
            <person name="Richter M."/>
            <person name="Flood B."/>
            <person name="Bailey J."/>
            <person name="Amann R."/>
            <person name="Mussmann M."/>
        </authorList>
    </citation>
    <scope>NUCLEOTIDE SEQUENCE [LARGE SCALE GENOMIC DNA]</scope>
    <source>
        <strain evidence="2 3">THI036</strain>
    </source>
</reference>
<feature type="transmembrane region" description="Helical" evidence="1">
    <location>
        <begin position="12"/>
        <end position="31"/>
    </location>
</feature>
<keyword evidence="1" id="KW-0472">Membrane</keyword>
<accession>A0A176S676</accession>
<name>A0A176S676_9GAMM</name>
<proteinExistence type="predicted"/>
<keyword evidence="3" id="KW-1185">Reference proteome</keyword>
<dbReference type="AlphaFoldDB" id="A0A176S676"/>
<protein>
    <submittedName>
        <fullName evidence="2">Uncharacterized protein</fullName>
    </submittedName>
</protein>
<comment type="caution">
    <text evidence="2">The sequence shown here is derived from an EMBL/GenBank/DDBJ whole genome shotgun (WGS) entry which is preliminary data.</text>
</comment>
<organism evidence="2 3">
    <name type="scientific">Candidatus Thiomargarita nelsonii</name>
    <dbReference type="NCBI Taxonomy" id="1003181"/>
    <lineage>
        <taxon>Bacteria</taxon>
        <taxon>Pseudomonadati</taxon>
        <taxon>Pseudomonadota</taxon>
        <taxon>Gammaproteobacteria</taxon>
        <taxon>Thiotrichales</taxon>
        <taxon>Thiotrichaceae</taxon>
        <taxon>Thiomargarita</taxon>
    </lineage>
</organism>
<evidence type="ECO:0000313" key="2">
    <source>
        <dbReference type="EMBL" id="OAD23359.1"/>
    </source>
</evidence>
<dbReference type="Proteomes" id="UP000076962">
    <property type="component" value="Unassembled WGS sequence"/>
</dbReference>
<keyword evidence="1" id="KW-1133">Transmembrane helix</keyword>
<sequence length="103" mass="12261">MRQSIIKHHHKISWLVLAMGCYFNMGCAPIYRTHYSFTPPPTAEGKICASQCNSDQLHCKQMEDLIYETCQLRSERAYHYNRICNYDKKHREDKKHRAIFPNI</sequence>
<evidence type="ECO:0000256" key="1">
    <source>
        <dbReference type="SAM" id="Phobius"/>
    </source>
</evidence>
<evidence type="ECO:0000313" key="3">
    <source>
        <dbReference type="Proteomes" id="UP000076962"/>
    </source>
</evidence>
<dbReference type="EMBL" id="LUTY01000406">
    <property type="protein sequence ID" value="OAD23359.1"/>
    <property type="molecule type" value="Genomic_DNA"/>
</dbReference>
<gene>
    <name evidence="2" type="ORF">THIOM_000809</name>
</gene>
<keyword evidence="1" id="KW-0812">Transmembrane</keyword>